<dbReference type="Proteomes" id="UP001152799">
    <property type="component" value="Chromosome 9"/>
</dbReference>
<evidence type="ECO:0000313" key="1">
    <source>
        <dbReference type="EMBL" id="CAG9773434.1"/>
    </source>
</evidence>
<dbReference type="AlphaFoldDB" id="A0A9N9N270"/>
<organism evidence="1 2">
    <name type="scientific">Ceutorhynchus assimilis</name>
    <name type="common">cabbage seed weevil</name>
    <dbReference type="NCBI Taxonomy" id="467358"/>
    <lineage>
        <taxon>Eukaryota</taxon>
        <taxon>Metazoa</taxon>
        <taxon>Ecdysozoa</taxon>
        <taxon>Arthropoda</taxon>
        <taxon>Hexapoda</taxon>
        <taxon>Insecta</taxon>
        <taxon>Pterygota</taxon>
        <taxon>Neoptera</taxon>
        <taxon>Endopterygota</taxon>
        <taxon>Coleoptera</taxon>
        <taxon>Polyphaga</taxon>
        <taxon>Cucujiformia</taxon>
        <taxon>Curculionidae</taxon>
        <taxon>Ceutorhynchinae</taxon>
        <taxon>Ceutorhynchus</taxon>
    </lineage>
</organism>
<sequence length="115" mass="13607">MTPDPDMDQEFVDLLSPSDPNLDQEFVTLVTPQHIIQDIEMTENEELDQEAVRLAEKGFLLNELDETKKQILEKIEVYNKILICNKLIDIIKKRKQLIKEDFEKSTEQKKRMNFI</sequence>
<accession>A0A9N9N270</accession>
<name>A0A9N9N270_9CUCU</name>
<reference evidence="1" key="1">
    <citation type="submission" date="2022-01" db="EMBL/GenBank/DDBJ databases">
        <authorList>
            <person name="King R."/>
        </authorList>
    </citation>
    <scope>NUCLEOTIDE SEQUENCE</scope>
</reference>
<proteinExistence type="predicted"/>
<gene>
    <name evidence="1" type="ORF">CEUTPL_LOCUS13825</name>
</gene>
<dbReference type="EMBL" id="OU892285">
    <property type="protein sequence ID" value="CAG9773434.1"/>
    <property type="molecule type" value="Genomic_DNA"/>
</dbReference>
<keyword evidence="2" id="KW-1185">Reference proteome</keyword>
<evidence type="ECO:0000313" key="2">
    <source>
        <dbReference type="Proteomes" id="UP001152799"/>
    </source>
</evidence>
<protein>
    <submittedName>
        <fullName evidence="1">Uncharacterized protein</fullName>
    </submittedName>
</protein>